<protein>
    <recommendedName>
        <fullName evidence="5">Fatty acid hydroxylase domain-containing protein</fullName>
    </recommendedName>
</protein>
<dbReference type="AlphaFoldDB" id="A0A0W4ZEB3"/>
<dbReference type="OrthoDB" id="1658724at2759"/>
<dbReference type="GO" id="GO:0005789">
    <property type="term" value="C:endoplasmic reticulum membrane"/>
    <property type="evidence" value="ECO:0007669"/>
    <property type="project" value="EnsemblFungi"/>
</dbReference>
<dbReference type="GO" id="GO:0000254">
    <property type="term" value="F:C-4 methylsterol oxidase activity"/>
    <property type="evidence" value="ECO:0007669"/>
    <property type="project" value="EnsemblFungi"/>
</dbReference>
<accession>A0A0W4ZEB3</accession>
<sequence length="303" mass="36155">MSSQVFLNKTLPVSFSDAWNIVDENYSHFSLLERLWTTWYTYMQNNTLATGIMSFAIHEIVYFGRCLPWIIIDFIPYFRRWKLQDQKIPTAKEQWSCTRLVLLSHFTVELPQIWLFHPLTQYFGMSISAPFPSFLKMFCHILLFFVMEDTFHYWAHRALHWGPLYKHIHKLHHKYSAPFGLAAEYAHPAEVLILGLGTIGSPILWCFLTGDLHLFTVYVWITLRLFQAIDAHSGYDFPWSLNKFIPFWSGAEHHDAHHEIFVNCYSTSFRWWDHFMGTDKRYKALRKRQALKKEKLINKKHEE</sequence>
<dbReference type="GO" id="GO:0005506">
    <property type="term" value="F:iron ion binding"/>
    <property type="evidence" value="ECO:0007669"/>
    <property type="project" value="InterPro"/>
</dbReference>
<dbReference type="GO" id="GO:0006696">
    <property type="term" value="P:ergosterol biosynthetic process"/>
    <property type="evidence" value="ECO:0007669"/>
    <property type="project" value="EnsemblFungi"/>
</dbReference>
<evidence type="ECO:0000256" key="4">
    <source>
        <dbReference type="ARBA" id="ARBA00023136"/>
    </source>
</evidence>
<dbReference type="InterPro" id="IPR006694">
    <property type="entry name" value="Fatty_acid_hydroxylase"/>
</dbReference>
<dbReference type="EMBL" id="LFVZ01000012">
    <property type="protein sequence ID" value="KTW26690.1"/>
    <property type="molecule type" value="Genomic_DNA"/>
</dbReference>
<evidence type="ECO:0000259" key="5">
    <source>
        <dbReference type="Pfam" id="PF04116"/>
    </source>
</evidence>
<reference evidence="7" key="1">
    <citation type="journal article" date="2016" name="Nat. Commun.">
        <title>Genome analysis of three Pneumocystis species reveals adaptation mechanisms to life exclusively in mammalian hosts.</title>
        <authorList>
            <person name="Ma L."/>
            <person name="Chen Z."/>
            <person name="Huang D.W."/>
            <person name="Kutty G."/>
            <person name="Ishihara M."/>
            <person name="Wang H."/>
            <person name="Abouelleil A."/>
            <person name="Bishop L."/>
            <person name="Davey E."/>
            <person name="Deng R."/>
            <person name="Deng X."/>
            <person name="Fan L."/>
            <person name="Fantoni G."/>
            <person name="Fitzgerald M."/>
            <person name="Gogineni E."/>
            <person name="Goldberg J.M."/>
            <person name="Handley G."/>
            <person name="Hu X."/>
            <person name="Huber C."/>
            <person name="Jiao X."/>
            <person name="Jones K."/>
            <person name="Levin J.Z."/>
            <person name="Liu Y."/>
            <person name="Macdonald P."/>
            <person name="Melnikov A."/>
            <person name="Raley C."/>
            <person name="Sassi M."/>
            <person name="Sherman B.T."/>
            <person name="Song X."/>
            <person name="Sykes S."/>
            <person name="Tran B."/>
            <person name="Walsh L."/>
            <person name="Xia Y."/>
            <person name="Yang J."/>
            <person name="Young S."/>
            <person name="Zeng Q."/>
            <person name="Zheng X."/>
            <person name="Stephens R."/>
            <person name="Nusbaum C."/>
            <person name="Birren B.W."/>
            <person name="Azadi P."/>
            <person name="Lempicki R.A."/>
            <person name="Cuomo C.A."/>
            <person name="Kovacs J.A."/>
        </authorList>
    </citation>
    <scope>NUCLEOTIDE SEQUENCE [LARGE SCALE GENOMIC DNA]</scope>
    <source>
        <strain evidence="7">B80</strain>
    </source>
</reference>
<comment type="caution">
    <text evidence="6">The sequence shown here is derived from an EMBL/GenBank/DDBJ whole genome shotgun (WGS) entry which is preliminary data.</text>
</comment>
<dbReference type="VEuPathDB" id="FungiDB:T552_02697"/>
<dbReference type="InterPro" id="IPR050307">
    <property type="entry name" value="Sterol_Desaturase_Related"/>
</dbReference>
<evidence type="ECO:0000256" key="1">
    <source>
        <dbReference type="ARBA" id="ARBA00004370"/>
    </source>
</evidence>
<comment type="subcellular location">
    <subcellularLocation>
        <location evidence="1">Membrane</location>
    </subcellularLocation>
</comment>
<dbReference type="GeneID" id="28937431"/>
<evidence type="ECO:0000256" key="2">
    <source>
        <dbReference type="ARBA" id="ARBA00022692"/>
    </source>
</evidence>
<dbReference type="RefSeq" id="XP_018225025.1">
    <property type="nucleotide sequence ID" value="XM_018371228.1"/>
</dbReference>
<dbReference type="Pfam" id="PF04116">
    <property type="entry name" value="FA_hydroxylase"/>
    <property type="match status" value="1"/>
</dbReference>
<dbReference type="GO" id="GO:0005886">
    <property type="term" value="C:plasma membrane"/>
    <property type="evidence" value="ECO:0007669"/>
    <property type="project" value="EnsemblFungi"/>
</dbReference>
<keyword evidence="4" id="KW-0472">Membrane</keyword>
<keyword evidence="3" id="KW-1133">Transmembrane helix</keyword>
<gene>
    <name evidence="6" type="ORF">T552_02697</name>
</gene>
<dbReference type="PANTHER" id="PTHR11863">
    <property type="entry name" value="STEROL DESATURASE"/>
    <property type="match status" value="1"/>
</dbReference>
<evidence type="ECO:0000313" key="7">
    <source>
        <dbReference type="Proteomes" id="UP000054454"/>
    </source>
</evidence>
<keyword evidence="7" id="KW-1185">Reference proteome</keyword>
<dbReference type="Proteomes" id="UP000054454">
    <property type="component" value="Unassembled WGS sequence"/>
</dbReference>
<evidence type="ECO:0000256" key="3">
    <source>
        <dbReference type="ARBA" id="ARBA00022989"/>
    </source>
</evidence>
<proteinExistence type="predicted"/>
<feature type="domain" description="Fatty acid hydroxylase" evidence="5">
    <location>
        <begin position="142"/>
        <end position="278"/>
    </location>
</feature>
<keyword evidence="2" id="KW-0812">Transmembrane</keyword>
<name>A0A0W4ZEB3_PNEC8</name>
<evidence type="ECO:0000313" key="6">
    <source>
        <dbReference type="EMBL" id="KTW26690.1"/>
    </source>
</evidence>
<organism evidence="6 7">
    <name type="scientific">Pneumocystis carinii (strain B80)</name>
    <name type="common">Rat pneumocystis pneumonia agent</name>
    <name type="synonym">Pneumocystis carinii f. sp. carinii</name>
    <dbReference type="NCBI Taxonomy" id="1408658"/>
    <lineage>
        <taxon>Eukaryota</taxon>
        <taxon>Fungi</taxon>
        <taxon>Dikarya</taxon>
        <taxon>Ascomycota</taxon>
        <taxon>Taphrinomycotina</taxon>
        <taxon>Pneumocystomycetes</taxon>
        <taxon>Pneumocystaceae</taxon>
        <taxon>Pneumocystis</taxon>
    </lineage>
</organism>